<dbReference type="InterPro" id="IPR031704">
    <property type="entry name" value="Glyco_hydro_36_N"/>
</dbReference>
<dbReference type="Proteomes" id="UP000178666">
    <property type="component" value="Chromosome"/>
</dbReference>
<dbReference type="PROSITE" id="PS00512">
    <property type="entry name" value="ALPHA_GALACTOSIDASE"/>
    <property type="match status" value="1"/>
</dbReference>
<keyword evidence="4" id="KW-0326">Glycosidase</keyword>
<dbReference type="PANTHER" id="PTHR43053:SF3">
    <property type="entry name" value="ALPHA-GALACTOSIDASE C-RELATED"/>
    <property type="match status" value="1"/>
</dbReference>
<dbReference type="InterPro" id="IPR000111">
    <property type="entry name" value="Glyco_hydro_27/36_CS"/>
</dbReference>
<reference evidence="7 9" key="1">
    <citation type="journal article" date="2016" name="Plant Dis.">
        <title>Improved production of propionic acid using genome shuffling.</title>
        <authorList>
            <person name="Luna-Flores C.H."/>
            <person name="Palfreyman R.W."/>
            <person name="Kromer J.O."/>
            <person name="Nielsen L.K."/>
            <person name="Marcellin E."/>
        </authorList>
    </citation>
    <scope>NUCLEOTIDE SEQUENCE [LARGE SCALE GENOMIC DNA]</scope>
    <source>
        <strain evidence="7 9">F3E8</strain>
    </source>
</reference>
<dbReference type="GO" id="GO:0004557">
    <property type="term" value="F:alpha-galactosidase activity"/>
    <property type="evidence" value="ECO:0007669"/>
    <property type="project" value="UniProtKB-EC"/>
</dbReference>
<dbReference type="InterPro" id="IPR013785">
    <property type="entry name" value="Aldolase_TIM"/>
</dbReference>
<evidence type="ECO:0000313" key="8">
    <source>
        <dbReference type="Proteomes" id="UP000075221"/>
    </source>
</evidence>
<dbReference type="SUPFAM" id="SSF51445">
    <property type="entry name" value="(Trans)glycosidases"/>
    <property type="match status" value="1"/>
</dbReference>
<dbReference type="Pfam" id="PF16875">
    <property type="entry name" value="Glyco_hydro_36N"/>
    <property type="match status" value="1"/>
</dbReference>
<protein>
    <recommendedName>
        <fullName evidence="2">alpha-galactosidase</fullName>
        <ecNumber evidence="2">3.2.1.22</ecNumber>
    </recommendedName>
</protein>
<organism evidence="6 8">
    <name type="scientific">Acidipropionibacterium acidipropionici</name>
    <dbReference type="NCBI Taxonomy" id="1748"/>
    <lineage>
        <taxon>Bacteria</taxon>
        <taxon>Bacillati</taxon>
        <taxon>Actinomycetota</taxon>
        <taxon>Actinomycetes</taxon>
        <taxon>Propionibacteriales</taxon>
        <taxon>Propionibacteriaceae</taxon>
        <taxon>Acidipropionibacterium</taxon>
    </lineage>
</organism>
<reference evidence="6 8" key="2">
    <citation type="submission" date="2016-02" db="EMBL/GenBank/DDBJ databases">
        <title>Complete Genome Sequence of Propionibacterium acidipropionici ATCC 55737.</title>
        <authorList>
            <person name="Luna Flores C.H."/>
            <person name="Nielsen L.K."/>
            <person name="Marcellin E."/>
        </authorList>
    </citation>
    <scope>NUCLEOTIDE SEQUENCE [LARGE SCALE GENOMIC DNA]</scope>
    <source>
        <strain evidence="6 8">ATCC 55737</strain>
    </source>
</reference>
<dbReference type="Gene3D" id="3.20.20.70">
    <property type="entry name" value="Aldolase class I"/>
    <property type="match status" value="1"/>
</dbReference>
<accession>A0AAC8YG35</accession>
<dbReference type="GO" id="GO:0016052">
    <property type="term" value="P:carbohydrate catabolic process"/>
    <property type="evidence" value="ECO:0007669"/>
    <property type="project" value="InterPro"/>
</dbReference>
<dbReference type="EC" id="3.2.1.22" evidence="2"/>
<dbReference type="InterPro" id="IPR002252">
    <property type="entry name" value="Glyco_hydro_36"/>
</dbReference>
<evidence type="ECO:0000313" key="7">
    <source>
        <dbReference type="EMBL" id="AOZ47436.1"/>
    </source>
</evidence>
<evidence type="ECO:0000256" key="4">
    <source>
        <dbReference type="ARBA" id="ARBA00023295"/>
    </source>
</evidence>
<dbReference type="InterPro" id="IPR038417">
    <property type="entry name" value="Alpga-gal_N_sf"/>
</dbReference>
<dbReference type="AlphaFoldDB" id="A0AAC8YG35"/>
<dbReference type="RefSeq" id="WP_062819927.1">
    <property type="nucleotide sequence ID" value="NZ_CP014352.1"/>
</dbReference>
<dbReference type="Gene3D" id="2.70.98.60">
    <property type="entry name" value="alpha-galactosidase from lactobacil brevis"/>
    <property type="match status" value="1"/>
</dbReference>
<evidence type="ECO:0000313" key="9">
    <source>
        <dbReference type="Proteomes" id="UP000178666"/>
    </source>
</evidence>
<dbReference type="FunFam" id="3.20.20.70:FF:000118">
    <property type="entry name" value="Alpha-galactosidase"/>
    <property type="match status" value="1"/>
</dbReference>
<feature type="domain" description="Glycosyl hydrolase family 36 N-terminal" evidence="5">
    <location>
        <begin position="36"/>
        <end position="267"/>
    </location>
</feature>
<evidence type="ECO:0000256" key="1">
    <source>
        <dbReference type="ARBA" id="ARBA00001255"/>
    </source>
</evidence>
<dbReference type="EMBL" id="CP014352">
    <property type="protein sequence ID" value="AMS05973.1"/>
    <property type="molecule type" value="Genomic_DNA"/>
</dbReference>
<keyword evidence="9" id="KW-1185">Reference proteome</keyword>
<keyword evidence="3" id="KW-0378">Hydrolase</keyword>
<dbReference type="Proteomes" id="UP000075221">
    <property type="component" value="Chromosome"/>
</dbReference>
<proteinExistence type="predicted"/>
<dbReference type="EMBL" id="CP015970">
    <property type="protein sequence ID" value="AOZ47436.1"/>
    <property type="molecule type" value="Genomic_DNA"/>
</dbReference>
<gene>
    <name evidence="7" type="ORF">A8L58_12990</name>
    <name evidence="6" type="ORF">AXH35_11540</name>
</gene>
<comment type="catalytic activity">
    <reaction evidence="1">
        <text>Hydrolysis of terminal, non-reducing alpha-D-galactose residues in alpha-D-galactosides, including galactose oligosaccharides, galactomannans and galactolipids.</text>
        <dbReference type="EC" id="3.2.1.22"/>
    </reaction>
</comment>
<evidence type="ECO:0000313" key="6">
    <source>
        <dbReference type="EMBL" id="AMS05973.1"/>
    </source>
</evidence>
<evidence type="ECO:0000256" key="3">
    <source>
        <dbReference type="ARBA" id="ARBA00022801"/>
    </source>
</evidence>
<dbReference type="InterPro" id="IPR050985">
    <property type="entry name" value="Alpha-glycosidase_related"/>
</dbReference>
<dbReference type="InterPro" id="IPR017853">
    <property type="entry name" value="GH"/>
</dbReference>
<dbReference type="PANTHER" id="PTHR43053">
    <property type="entry name" value="GLYCOSIDASE FAMILY 31"/>
    <property type="match status" value="1"/>
</dbReference>
<dbReference type="PRINTS" id="PR00743">
    <property type="entry name" value="GLHYDRLASE36"/>
</dbReference>
<name>A0AAC8YG35_9ACTN</name>
<evidence type="ECO:0000256" key="2">
    <source>
        <dbReference type="ARBA" id="ARBA00012755"/>
    </source>
</evidence>
<dbReference type="CDD" id="cd14791">
    <property type="entry name" value="GH36"/>
    <property type="match status" value="1"/>
</dbReference>
<evidence type="ECO:0000259" key="5">
    <source>
        <dbReference type="Pfam" id="PF16875"/>
    </source>
</evidence>
<dbReference type="Pfam" id="PF02065">
    <property type="entry name" value="Melibiase"/>
    <property type="match status" value="1"/>
</dbReference>
<sequence length="717" mass="78311">MTLDPRQTPIVHLRAGGTSLIVDTTPGTASPDTASQPVILAWGPDLGDLSEAALQAIRTASAAPVEAGQLSGGSQLGVIPLASSGWMGRPGLSGHRADGSAWSPRLVCTGAELEGSRVTYQLRDAEAGLDVSLVLEVLPQGLVRARAELINTASDPYFLDELSVALPLPLTATEILDFAGRWGLERAPQRSTVEVGCHLRESRHGRPGFASPMAMFCGETGFSFERGRVWGLHVAHSGNGRTWVERTSTGRQVIGGGELLLPGEIALGTGDSYRTPWIYGQCTEGLDDAARQLHRWERTLPAHPDVERPVSLNVWEAVYFNHDLPTLTALAERAASIGVERFVLDDGWFKGRRNDRAGLGDWTVDADVWPGGLHPLVDRVRELGMEFGLWVEPEMINPDSDLARAHPEWIMRARDELPAEWRHQQVLNITIPAAWKYLHAAIGRLIDEYGIGYLKWDHNRDLIEAGDAGGRAVVHEQTLACYRLMDALRAEHPGLEIESCASGGGRIDLEMLTHVQRVWPSDCIDPHERQSIMRWTSQIAAPEYLGSHIASPRSHTTGRVSDLSFRAGTALWGHLGFEWDLLAASEEDLAQLRQWVTLFKAHRPNLFSGDIVRRDVADGSMWLHGVVAADRSSAMFQLATRERSPLSPRGMMPIPGLDPDRTYRLQAVLVGDGPDGLVAPPWAAEGIELPGSVLGQVGVHTPLLNPDQVLILTVRAV</sequence>